<proteinExistence type="predicted"/>
<keyword evidence="2" id="KW-1185">Reference proteome</keyword>
<dbReference type="EMBL" id="JBHTIS010001174">
    <property type="protein sequence ID" value="MFD1047635.1"/>
    <property type="molecule type" value="Genomic_DNA"/>
</dbReference>
<dbReference type="PROSITE" id="PS51257">
    <property type="entry name" value="PROKAR_LIPOPROTEIN"/>
    <property type="match status" value="1"/>
</dbReference>
<evidence type="ECO:0000313" key="1">
    <source>
        <dbReference type="EMBL" id="MFD1047635.1"/>
    </source>
</evidence>
<sequence>MTSWTRAFTTLGALTLFVAACSHREQGMPLAVTSATNRHGAPAVANAVDASRFLTQPCAALTSSQLQTLRLDSPGVPDTNSSTAHYSGPACTWYNQGALTSGLLAFGTTNKNGLADIYRAHEDGWFSGYWVETTVDGYPAVFTSIADGRRQGFCSLITGISDTMTMLVSRDLGVGQDACEPARQTTLLILKTLRGP</sequence>
<name>A0ABW3MF46_9PSEU</name>
<accession>A0ABW3MF46</accession>
<dbReference type="InterPro" id="IPR024520">
    <property type="entry name" value="DUF3558"/>
</dbReference>
<organism evidence="1 2">
    <name type="scientific">Kibdelosporangium lantanae</name>
    <dbReference type="NCBI Taxonomy" id="1497396"/>
    <lineage>
        <taxon>Bacteria</taxon>
        <taxon>Bacillati</taxon>
        <taxon>Actinomycetota</taxon>
        <taxon>Actinomycetes</taxon>
        <taxon>Pseudonocardiales</taxon>
        <taxon>Pseudonocardiaceae</taxon>
        <taxon>Kibdelosporangium</taxon>
    </lineage>
</organism>
<gene>
    <name evidence="1" type="ORF">ACFQ1S_19885</name>
</gene>
<dbReference type="Proteomes" id="UP001597045">
    <property type="component" value="Unassembled WGS sequence"/>
</dbReference>
<comment type="caution">
    <text evidence="1">The sequence shown here is derived from an EMBL/GenBank/DDBJ whole genome shotgun (WGS) entry which is preliminary data.</text>
</comment>
<protein>
    <submittedName>
        <fullName evidence="1">DUF3558 domain-containing protein</fullName>
    </submittedName>
</protein>
<reference evidence="2" key="1">
    <citation type="journal article" date="2019" name="Int. J. Syst. Evol. Microbiol.">
        <title>The Global Catalogue of Microorganisms (GCM) 10K type strain sequencing project: providing services to taxonomists for standard genome sequencing and annotation.</title>
        <authorList>
            <consortium name="The Broad Institute Genomics Platform"/>
            <consortium name="The Broad Institute Genome Sequencing Center for Infectious Disease"/>
            <person name="Wu L."/>
            <person name="Ma J."/>
        </authorList>
    </citation>
    <scope>NUCLEOTIDE SEQUENCE [LARGE SCALE GENOMIC DNA]</scope>
    <source>
        <strain evidence="2">JCM 31486</strain>
    </source>
</reference>
<dbReference type="Pfam" id="PF12079">
    <property type="entry name" value="DUF3558"/>
    <property type="match status" value="1"/>
</dbReference>
<evidence type="ECO:0000313" key="2">
    <source>
        <dbReference type="Proteomes" id="UP001597045"/>
    </source>
</evidence>